<gene>
    <name evidence="2" type="ORF">WJX75_000701</name>
</gene>
<name>A0ABR2YK99_9CHLO</name>
<comment type="caution">
    <text evidence="2">The sequence shown here is derived from an EMBL/GenBank/DDBJ whole genome shotgun (WGS) entry which is preliminary data.</text>
</comment>
<dbReference type="Pfam" id="PF01764">
    <property type="entry name" value="Lipase_3"/>
    <property type="match status" value="1"/>
</dbReference>
<dbReference type="SUPFAM" id="SSF53474">
    <property type="entry name" value="alpha/beta-Hydrolases"/>
    <property type="match status" value="1"/>
</dbReference>
<evidence type="ECO:0000313" key="3">
    <source>
        <dbReference type="Proteomes" id="UP001491310"/>
    </source>
</evidence>
<protein>
    <recommendedName>
        <fullName evidence="1">Fungal lipase-type domain-containing protein</fullName>
    </recommendedName>
</protein>
<dbReference type="PANTHER" id="PTHR47523:SF1">
    <property type="entry name" value="F21O3.11 PROTEIN"/>
    <property type="match status" value="1"/>
</dbReference>
<evidence type="ECO:0000259" key="1">
    <source>
        <dbReference type="Pfam" id="PF01764"/>
    </source>
</evidence>
<dbReference type="CDD" id="cd00519">
    <property type="entry name" value="Lipase_3"/>
    <property type="match status" value="1"/>
</dbReference>
<organism evidence="2 3">
    <name type="scientific">Coccomyxa subellipsoidea</name>
    <dbReference type="NCBI Taxonomy" id="248742"/>
    <lineage>
        <taxon>Eukaryota</taxon>
        <taxon>Viridiplantae</taxon>
        <taxon>Chlorophyta</taxon>
        <taxon>core chlorophytes</taxon>
        <taxon>Trebouxiophyceae</taxon>
        <taxon>Trebouxiophyceae incertae sedis</taxon>
        <taxon>Coccomyxaceae</taxon>
        <taxon>Coccomyxa</taxon>
    </lineage>
</organism>
<sequence length="456" mass="50331">MGHTPKGHTQSAVVRPKHTLKALGVTSNDQLKDAFLALTLSETVYRILDPGGLQQAACVAEELCAALPIASDVHLRLQWSSPDLAHRYMVAQSRDALYVAFMGTKQRRDILINASVGMEPLWPKTGLTTQDTPQAHRGFLCRARAVDIHSLYRHASEQGLRLVLCGHSLGGAVAQICTLDLLKSLEENLEIRRVPVSCIGYATPAIGNAALASLVERKGWCTSFNNYILPEDLLGSFFGRRVHPSSADILGAPASQTQRAAKAWELPHLAHAAAAMATQPLQQEMVFSGPLHLGLPSPMLRDILSGARGELSSVSLEMADTDAWLFRNERRLRTVFWMHRLPVYRARVREIYDSVYGEGAPAGHESSTMHKHARLADDVAPTMYVENTHIVAQTSDHLRNGESGAIFPTHSSDATVKVEEQRKGLLLITELQHYLRRWCKSRNGRRMLKAAVSLDQ</sequence>
<proteinExistence type="predicted"/>
<dbReference type="InterPro" id="IPR002921">
    <property type="entry name" value="Fungal_lipase-type"/>
</dbReference>
<dbReference type="InterPro" id="IPR029058">
    <property type="entry name" value="AB_hydrolase_fold"/>
</dbReference>
<evidence type="ECO:0000313" key="2">
    <source>
        <dbReference type="EMBL" id="KAK9907285.1"/>
    </source>
</evidence>
<reference evidence="2 3" key="1">
    <citation type="journal article" date="2024" name="Nat. Commun.">
        <title>Phylogenomics reveals the evolutionary origins of lichenization in chlorophyte algae.</title>
        <authorList>
            <person name="Puginier C."/>
            <person name="Libourel C."/>
            <person name="Otte J."/>
            <person name="Skaloud P."/>
            <person name="Haon M."/>
            <person name="Grisel S."/>
            <person name="Petersen M."/>
            <person name="Berrin J.G."/>
            <person name="Delaux P.M."/>
            <person name="Dal Grande F."/>
            <person name="Keller J."/>
        </authorList>
    </citation>
    <scope>NUCLEOTIDE SEQUENCE [LARGE SCALE GENOMIC DNA]</scope>
    <source>
        <strain evidence="2 3">SAG 216-7</strain>
    </source>
</reference>
<dbReference type="Gene3D" id="3.40.50.1820">
    <property type="entry name" value="alpha/beta hydrolase"/>
    <property type="match status" value="1"/>
</dbReference>
<dbReference type="Proteomes" id="UP001491310">
    <property type="component" value="Unassembled WGS sequence"/>
</dbReference>
<feature type="domain" description="Fungal lipase-type" evidence="1">
    <location>
        <begin position="98"/>
        <end position="219"/>
    </location>
</feature>
<dbReference type="EMBL" id="JALJOT010000009">
    <property type="protein sequence ID" value="KAK9907285.1"/>
    <property type="molecule type" value="Genomic_DNA"/>
</dbReference>
<accession>A0ABR2YK99</accession>
<keyword evidence="3" id="KW-1185">Reference proteome</keyword>
<dbReference type="PANTHER" id="PTHR47523">
    <property type="entry name" value="F21O3.11 PROTEIN"/>
    <property type="match status" value="1"/>
</dbReference>